<dbReference type="Proteomes" id="UP001172673">
    <property type="component" value="Unassembled WGS sequence"/>
</dbReference>
<feature type="region of interest" description="Disordered" evidence="4">
    <location>
        <begin position="650"/>
        <end position="683"/>
    </location>
</feature>
<protein>
    <recommendedName>
        <fullName evidence="5">GAR domain-containing protein</fullName>
    </recommendedName>
</protein>
<feature type="compositionally biased region" description="Polar residues" evidence="4">
    <location>
        <begin position="779"/>
        <end position="789"/>
    </location>
</feature>
<evidence type="ECO:0000256" key="3">
    <source>
        <dbReference type="ARBA" id="ARBA00023212"/>
    </source>
</evidence>
<feature type="compositionally biased region" description="Low complexity" evidence="4">
    <location>
        <begin position="995"/>
        <end position="1011"/>
    </location>
</feature>
<evidence type="ECO:0000256" key="2">
    <source>
        <dbReference type="ARBA" id="ARBA00022490"/>
    </source>
</evidence>
<dbReference type="GO" id="GO:0005856">
    <property type="term" value="C:cytoskeleton"/>
    <property type="evidence" value="ECO:0007669"/>
    <property type="project" value="UniProtKB-SubCell"/>
</dbReference>
<feature type="region of interest" description="Disordered" evidence="4">
    <location>
        <begin position="558"/>
        <end position="605"/>
    </location>
</feature>
<feature type="region of interest" description="Disordered" evidence="4">
    <location>
        <begin position="1"/>
        <end position="29"/>
    </location>
</feature>
<dbReference type="EMBL" id="JAPDRK010000005">
    <property type="protein sequence ID" value="KAJ9612347.1"/>
    <property type="molecule type" value="Genomic_DNA"/>
</dbReference>
<dbReference type="InterPro" id="IPR036534">
    <property type="entry name" value="GAR_dom_sf"/>
</dbReference>
<accession>A0AA38XFA2</accession>
<feature type="compositionally biased region" description="Polar residues" evidence="4">
    <location>
        <begin position="583"/>
        <end position="605"/>
    </location>
</feature>
<dbReference type="SUPFAM" id="SSF143575">
    <property type="entry name" value="GAS2 domain-like"/>
    <property type="match status" value="1"/>
</dbReference>
<feature type="compositionally biased region" description="Basic and acidic residues" evidence="4">
    <location>
        <begin position="568"/>
        <end position="578"/>
    </location>
</feature>
<dbReference type="PROSITE" id="PS51460">
    <property type="entry name" value="GAR"/>
    <property type="match status" value="1"/>
</dbReference>
<dbReference type="AlphaFoldDB" id="A0AA38XFA2"/>
<feature type="compositionally biased region" description="Polar residues" evidence="4">
    <location>
        <begin position="558"/>
        <end position="567"/>
    </location>
</feature>
<keyword evidence="3" id="KW-0206">Cytoskeleton</keyword>
<feature type="compositionally biased region" description="Low complexity" evidence="4">
    <location>
        <begin position="864"/>
        <end position="875"/>
    </location>
</feature>
<evidence type="ECO:0000259" key="5">
    <source>
        <dbReference type="PROSITE" id="PS51460"/>
    </source>
</evidence>
<dbReference type="Pfam" id="PF02187">
    <property type="entry name" value="GAS2"/>
    <property type="match status" value="1"/>
</dbReference>
<sequence length="1030" mass="111292">MAPATPTVQHFPRLDPANYNRSPSRSPRRKAQFAFRELDPLLGNLSPDSTLKALQATEIISNGAAQEDALTSSIADATPAEREIGIRAAFSAQKLREWRNEVSRWKWPGKTERGFGLGFIPPPKAPDSGAGYRGSLPVLLAEEYETRLEEIKDDLDSLGIDEIKEHVLEAHRPSNGSANSRAVGARGNYGRMRDFTALITATVIQALPDQAKLNTLLDTWDIRLRVLRELPRYLEVMQSAENGIKQAFKDIREPSSAQRLTEPLLDNQKLTLGGLVSDMGRRIDRLLDMLEGHDDTLPQAWIDRLEKIELDYATWVVEAQHLALKNQLIRKPENVVQRMPHISEDRGSAPPATERAVEGMQPLEASSPSAHMRVTNLPAPVQYEPAGTRKPDLKIDPSQAKGHRREISRVSVADSTYSTFSDISNAEIMDAKSTSVLPSPKINVVDSPFRASRDELTWFGSSPAAQQQLASKPPMLQRASTASIEVFSKEKLKEVVLKRSVSWDMISQLNHSPDGTPSKALSQLTGEHAPNRLAHGVEGYAASPTAASANVAPLAPSSLSVERLQTSPRREVQPELPRRSSKRNSLLGTSQITPTTSFGNGDVSLQETPALPAAETKQLSRRHKKSDSLDDKIQDLLTTLPTKIRLAKTADLGSSSTSTSRASTPTPALTLSPARADPSIRKGSLADPEIRLYHLTSTGQGREALPVKLFVRTVGDGDRVMVRVGGGWADLGEYLKEYSLHHGSRATADGRIEVASFPGTSQAAAVNGVSVPKTKRNSRSPTVAQTTFDSDLVIPKLRPTSQQPGSLERRPSKKEVIPPPVPPIPSSYTIKTPTSTSTSRHQAGTVTNVVQTDAETPPQTRRSTVTTPNGITTTTVITPPVVTTNYTPLGGAGPKMNSRKSANFGATPNKNDAWVQGMVGKARAVSAGPTVIQAPNGMSTTVTTTTTSTSTPPSTARRASSYFGLTPNNSHSSPMTVSTSPSAGSVGSETKSSRRSSYAPSSRKSSRMSLSDIGGIKRVFLRKKSDTGAK</sequence>
<feature type="compositionally biased region" description="Polar residues" evidence="4">
    <location>
        <begin position="966"/>
        <end position="990"/>
    </location>
</feature>
<feature type="compositionally biased region" description="Low complexity" evidence="4">
    <location>
        <begin position="939"/>
        <end position="961"/>
    </location>
</feature>
<dbReference type="InterPro" id="IPR003108">
    <property type="entry name" value="GAR_dom"/>
</dbReference>
<feature type="region of interest" description="Disordered" evidence="4">
    <location>
        <begin position="930"/>
        <end position="1030"/>
    </location>
</feature>
<dbReference type="GO" id="GO:0008017">
    <property type="term" value="F:microtubule binding"/>
    <property type="evidence" value="ECO:0007669"/>
    <property type="project" value="InterPro"/>
</dbReference>
<name>A0AA38XFA2_9EURO</name>
<keyword evidence="7" id="KW-1185">Reference proteome</keyword>
<dbReference type="Gene3D" id="3.30.920.20">
    <property type="entry name" value="Gas2-like domain"/>
    <property type="match status" value="1"/>
</dbReference>
<feature type="domain" description="GAR" evidence="5">
    <location>
        <begin position="664"/>
        <end position="742"/>
    </location>
</feature>
<feature type="compositionally biased region" description="Basic and acidic residues" evidence="4">
    <location>
        <begin position="807"/>
        <end position="816"/>
    </location>
</feature>
<feature type="compositionally biased region" description="Polar residues" evidence="4">
    <location>
        <begin position="828"/>
        <end position="863"/>
    </location>
</feature>
<gene>
    <name evidence="6" type="ORF">H2200_003944</name>
</gene>
<reference evidence="6" key="1">
    <citation type="submission" date="2022-10" db="EMBL/GenBank/DDBJ databases">
        <title>Culturing micro-colonial fungi from biological soil crusts in the Mojave desert and describing Neophaeococcomyces mojavensis, and introducing the new genera and species Taxawa tesnikishii.</title>
        <authorList>
            <person name="Kurbessoian T."/>
            <person name="Stajich J.E."/>
        </authorList>
    </citation>
    <scope>NUCLEOTIDE SEQUENCE</scope>
    <source>
        <strain evidence="6">TK_41</strain>
    </source>
</reference>
<proteinExistence type="predicted"/>
<evidence type="ECO:0000313" key="6">
    <source>
        <dbReference type="EMBL" id="KAJ9612347.1"/>
    </source>
</evidence>
<organism evidence="6 7">
    <name type="scientific">Cladophialophora chaetospira</name>
    <dbReference type="NCBI Taxonomy" id="386627"/>
    <lineage>
        <taxon>Eukaryota</taxon>
        <taxon>Fungi</taxon>
        <taxon>Dikarya</taxon>
        <taxon>Ascomycota</taxon>
        <taxon>Pezizomycotina</taxon>
        <taxon>Eurotiomycetes</taxon>
        <taxon>Chaetothyriomycetidae</taxon>
        <taxon>Chaetothyriales</taxon>
        <taxon>Herpotrichiellaceae</taxon>
        <taxon>Cladophialophora</taxon>
    </lineage>
</organism>
<feature type="compositionally biased region" description="Low complexity" evidence="4">
    <location>
        <begin position="650"/>
        <end position="670"/>
    </location>
</feature>
<keyword evidence="2" id="KW-0963">Cytoplasm</keyword>
<evidence type="ECO:0000313" key="7">
    <source>
        <dbReference type="Proteomes" id="UP001172673"/>
    </source>
</evidence>
<comment type="subcellular location">
    <subcellularLocation>
        <location evidence="1">Cytoplasm</location>
        <location evidence="1">Cytoskeleton</location>
    </subcellularLocation>
</comment>
<comment type="caution">
    <text evidence="6">The sequence shown here is derived from an EMBL/GenBank/DDBJ whole genome shotgun (WGS) entry which is preliminary data.</text>
</comment>
<feature type="region of interest" description="Disordered" evidence="4">
    <location>
        <begin position="383"/>
        <end position="406"/>
    </location>
</feature>
<feature type="region of interest" description="Disordered" evidence="4">
    <location>
        <begin position="771"/>
        <end position="875"/>
    </location>
</feature>
<evidence type="ECO:0000256" key="1">
    <source>
        <dbReference type="ARBA" id="ARBA00004245"/>
    </source>
</evidence>
<evidence type="ECO:0000256" key="4">
    <source>
        <dbReference type="SAM" id="MobiDB-lite"/>
    </source>
</evidence>